<comment type="caution">
    <text evidence="1">The sequence shown here is derived from an EMBL/GenBank/DDBJ whole genome shotgun (WGS) entry which is preliminary data.</text>
</comment>
<dbReference type="EMBL" id="SMNA01000020">
    <property type="protein sequence ID" value="TDE88148.1"/>
    <property type="molecule type" value="Genomic_DNA"/>
</dbReference>
<dbReference type="InterPro" id="IPR027417">
    <property type="entry name" value="P-loop_NTPase"/>
</dbReference>
<dbReference type="SUPFAM" id="SSF52540">
    <property type="entry name" value="P-loop containing nucleoside triphosphate hydrolases"/>
    <property type="match status" value="1"/>
</dbReference>
<proteinExistence type="predicted"/>
<gene>
    <name evidence="1" type="ORF">EXU48_23795</name>
</gene>
<organism evidence="1 2">
    <name type="scientific">Occultella glacieicola</name>
    <dbReference type="NCBI Taxonomy" id="2518684"/>
    <lineage>
        <taxon>Bacteria</taxon>
        <taxon>Bacillati</taxon>
        <taxon>Actinomycetota</taxon>
        <taxon>Actinomycetes</taxon>
        <taxon>Micrococcales</taxon>
        <taxon>Ruaniaceae</taxon>
        <taxon>Occultella</taxon>
    </lineage>
</organism>
<protein>
    <recommendedName>
        <fullName evidence="3">Helicase/UvrB N-terminal domain-containing protein</fullName>
    </recommendedName>
</protein>
<evidence type="ECO:0000313" key="1">
    <source>
        <dbReference type="EMBL" id="TDE88148.1"/>
    </source>
</evidence>
<name>A0ABY2DWH2_9MICO</name>
<reference evidence="1 2" key="1">
    <citation type="submission" date="2019-03" db="EMBL/GenBank/DDBJ databases">
        <title>Genomic features of bacteria from cold environments.</title>
        <authorList>
            <person name="Shen L."/>
        </authorList>
    </citation>
    <scope>NUCLEOTIDE SEQUENCE [LARGE SCALE GENOMIC DNA]</scope>
    <source>
        <strain evidence="2">T3246-1</strain>
    </source>
</reference>
<accession>A0ABY2DWH2</accession>
<sequence length="774" mass="86045">MITLFQFQESAAAQIAQRASEYLDDPVAAGRRANKHVVPYFQALSALTGAGKTVILAAAVAHIAGELPVPPVILWLSKGKVVVEQTFANLSPGGKYHQLLDNTAVAALADYSPDDVASSDRPLVYCATVGTFNQKDKEDGNLRIYKSDVDTMEQSVWTALTQRLDADGNRRPLIVVYDEGQNLSDQQTDLLLDLEPDIFLPASATMKIPARLDREIQFLKNADWSDHELVTKVPTSQVVDAGLVKSTVLLEGYNSPMEETVSSLLKALRETEEEARAHGVDFTPKAIYVSDTNVVADTPNQTEDPKQPFLQRQAPPIQIWRYLTEHCDVDPATIAVYANLKVDKDYPLPEEFVLFSGADQDYADFTAGDYQHVIFNLRLQEGWDDPSVYFAYVDKCMGSRAQITQVIGRVLRQPSATHYPSDLLNTAHFYVRVDKNEVFTSVVAEVEKELGSEPGGIRIAVSSPGRPQMETYPPRLAVTVPETGIDSRFAMQRVQELMEAFPDFREDLTNTKGEGSRRVVRQKVGAAANTNEWEAFEQSSTASARWVFHREVQRQFSSALGVVHLADRKLDAIIGIGSPAYAAVCRLAQDIVDAFVTNVRLNQRRLNPYKVGSLLARPDQVTPYKHAVHEGYAGLNGEEARFARALDDFGACWARNPDRSGYGIPLITAGPTRNFYPDFLLWTEHRVICIDTKGSHLIQETAARKLLRVNYPGEGPRLDIQFVSTGRYNDQLERRDSEGYTAWSLTDDGKVTAQPFSELSRLVEYLADDGLHVA</sequence>
<evidence type="ECO:0008006" key="3">
    <source>
        <dbReference type="Google" id="ProtNLM"/>
    </source>
</evidence>
<dbReference type="Gene3D" id="3.40.91.30">
    <property type="match status" value="1"/>
</dbReference>
<dbReference type="Gene3D" id="3.40.50.300">
    <property type="entry name" value="P-loop containing nucleotide triphosphate hydrolases"/>
    <property type="match status" value="2"/>
</dbReference>
<dbReference type="Proteomes" id="UP000504882">
    <property type="component" value="Unassembled WGS sequence"/>
</dbReference>
<keyword evidence="2" id="KW-1185">Reference proteome</keyword>
<evidence type="ECO:0000313" key="2">
    <source>
        <dbReference type="Proteomes" id="UP000504882"/>
    </source>
</evidence>
<dbReference type="RefSeq" id="WP_133110195.1">
    <property type="nucleotide sequence ID" value="NZ_SMNA01000020.1"/>
</dbReference>